<evidence type="ECO:0000313" key="2">
    <source>
        <dbReference type="EMBL" id="KXA98139.1"/>
    </source>
</evidence>
<proteinExistence type="predicted"/>
<comment type="caution">
    <text evidence="2">The sequence shown here is derived from an EMBL/GenBank/DDBJ whole genome shotgun (WGS) entry which is preliminary data.</text>
</comment>
<gene>
    <name evidence="2" type="ORF">AKJ39_02450</name>
</gene>
<organism evidence="2 3">
    <name type="scientific">candidate division MSBL1 archaeon SCGC-AAA259J03</name>
    <dbReference type="NCBI Taxonomy" id="1698269"/>
    <lineage>
        <taxon>Archaea</taxon>
        <taxon>Methanobacteriati</taxon>
        <taxon>Methanobacteriota</taxon>
        <taxon>candidate division MSBL1</taxon>
    </lineage>
</organism>
<sequence length="125" mass="13182">MSYPRPSGSSSRRTPARPRDDLCRARRSPVPAGPDHLASPRCLRACVSSRTFRASAIPRPLCASKLSPAGLSPRDPRRNIPCPHHGGACPSGCSASGTRTPSASVPTGGRRIGCSIWPRISLKSS</sequence>
<feature type="region of interest" description="Disordered" evidence="1">
    <location>
        <begin position="1"/>
        <end position="38"/>
    </location>
</feature>
<dbReference type="Proteomes" id="UP000070257">
    <property type="component" value="Unassembled WGS sequence"/>
</dbReference>
<evidence type="ECO:0000313" key="3">
    <source>
        <dbReference type="Proteomes" id="UP000070257"/>
    </source>
</evidence>
<protein>
    <submittedName>
        <fullName evidence="2">Uncharacterized protein</fullName>
    </submittedName>
</protein>
<name>A0A656YWX6_9EURY</name>
<dbReference type="EMBL" id="LHXT01000030">
    <property type="protein sequence ID" value="KXA98139.1"/>
    <property type="molecule type" value="Genomic_DNA"/>
</dbReference>
<keyword evidence="3" id="KW-1185">Reference proteome</keyword>
<feature type="compositionally biased region" description="Low complexity" evidence="1">
    <location>
        <begin position="1"/>
        <end position="13"/>
    </location>
</feature>
<feature type="region of interest" description="Disordered" evidence="1">
    <location>
        <begin position="89"/>
        <end position="110"/>
    </location>
</feature>
<reference evidence="2 3" key="1">
    <citation type="journal article" date="2016" name="Sci. Rep.">
        <title>Metabolic traits of an uncultured archaeal lineage -MSBL1- from brine pools of the Red Sea.</title>
        <authorList>
            <person name="Mwirichia R."/>
            <person name="Alam I."/>
            <person name="Rashid M."/>
            <person name="Vinu M."/>
            <person name="Ba-Alawi W."/>
            <person name="Anthony Kamau A."/>
            <person name="Kamanda Ngugi D."/>
            <person name="Goker M."/>
            <person name="Klenk H.P."/>
            <person name="Bajic V."/>
            <person name="Stingl U."/>
        </authorList>
    </citation>
    <scope>NUCLEOTIDE SEQUENCE [LARGE SCALE GENOMIC DNA]</scope>
    <source>
        <strain evidence="2">SCGC-AAA259J03</strain>
    </source>
</reference>
<accession>A0A656YWX6</accession>
<dbReference type="AlphaFoldDB" id="A0A656YWX6"/>
<evidence type="ECO:0000256" key="1">
    <source>
        <dbReference type="SAM" id="MobiDB-lite"/>
    </source>
</evidence>